<dbReference type="InterPro" id="IPR009875">
    <property type="entry name" value="PilZ_domain"/>
</dbReference>
<dbReference type="EMBL" id="JBHUMR010000013">
    <property type="protein sequence ID" value="MFD2617659.1"/>
    <property type="molecule type" value="Genomic_DNA"/>
</dbReference>
<dbReference type="SUPFAM" id="SSF141371">
    <property type="entry name" value="PilZ domain-like"/>
    <property type="match status" value="1"/>
</dbReference>
<dbReference type="Pfam" id="PF12945">
    <property type="entry name" value="PilZNR"/>
    <property type="match status" value="1"/>
</dbReference>
<protein>
    <submittedName>
        <fullName evidence="3">Flagellar brake protein</fullName>
    </submittedName>
</protein>
<name>A0ABW5PRY9_9BACI</name>
<gene>
    <name evidence="3" type="ORF">ACFSTF_10120</name>
</gene>
<evidence type="ECO:0000259" key="2">
    <source>
        <dbReference type="Pfam" id="PF12945"/>
    </source>
</evidence>
<organism evidence="3 4">
    <name type="scientific">Terrilactibacillus laevilacticus</name>
    <dbReference type="NCBI Taxonomy" id="1380157"/>
    <lineage>
        <taxon>Bacteria</taxon>
        <taxon>Bacillati</taxon>
        <taxon>Bacillota</taxon>
        <taxon>Bacilli</taxon>
        <taxon>Bacillales</taxon>
        <taxon>Bacillaceae</taxon>
        <taxon>Terrilactibacillus</taxon>
    </lineage>
</organism>
<accession>A0ABW5PRY9</accession>
<keyword evidence="3" id="KW-0966">Cell projection</keyword>
<dbReference type="RefSeq" id="WP_141190570.1">
    <property type="nucleotide sequence ID" value="NZ_JBHUMR010000013.1"/>
</dbReference>
<evidence type="ECO:0000313" key="4">
    <source>
        <dbReference type="Proteomes" id="UP001597458"/>
    </source>
</evidence>
<evidence type="ECO:0000313" key="3">
    <source>
        <dbReference type="EMBL" id="MFD2617659.1"/>
    </source>
</evidence>
<evidence type="ECO:0000259" key="1">
    <source>
        <dbReference type="Pfam" id="PF07238"/>
    </source>
</evidence>
<reference evidence="4" key="1">
    <citation type="journal article" date="2019" name="Int. J. Syst. Evol. Microbiol.">
        <title>The Global Catalogue of Microorganisms (GCM) 10K type strain sequencing project: providing services to taxonomists for standard genome sequencing and annotation.</title>
        <authorList>
            <consortium name="The Broad Institute Genomics Platform"/>
            <consortium name="The Broad Institute Genome Sequencing Center for Infectious Disease"/>
            <person name="Wu L."/>
            <person name="Ma J."/>
        </authorList>
    </citation>
    <scope>NUCLEOTIDE SEQUENCE [LARGE SCALE GENOMIC DNA]</scope>
    <source>
        <strain evidence="4">TISTR 2241</strain>
    </source>
</reference>
<proteinExistence type="predicted"/>
<dbReference type="InterPro" id="IPR009926">
    <property type="entry name" value="T3SS_YcgR_PilZN"/>
</dbReference>
<sequence length="219" mass="26173">MFKIGENLILEYRENANKVKKFRCRITQVELDKGIYIDFPVNIKTRKTEFIPIGTQIHAYYNNNQKVVRFPTFILERKRSKIPMMRLQYPNREEIQSIQRRNYVRVQASVDVAIHFKQQDKEPFTTLSSDIGGGGILINLPAHHELIEEEMVDVWVSLPMQSGQFHYLQFTGRVVRLFNDKKTGSDKASIEFKETTEKHREPIIRYCYEQQLQERRYWR</sequence>
<feature type="domain" description="PilZ" evidence="1">
    <location>
        <begin position="99"/>
        <end position="209"/>
    </location>
</feature>
<dbReference type="Gene3D" id="2.40.10.220">
    <property type="entry name" value="predicted glycosyltransferase like domains"/>
    <property type="match status" value="1"/>
</dbReference>
<keyword evidence="3" id="KW-0969">Cilium</keyword>
<dbReference type="Proteomes" id="UP001597458">
    <property type="component" value="Unassembled WGS sequence"/>
</dbReference>
<dbReference type="Pfam" id="PF07238">
    <property type="entry name" value="PilZ"/>
    <property type="match status" value="1"/>
</dbReference>
<feature type="domain" description="Type III secretion system flagellar brake protein YcgR PilZN" evidence="2">
    <location>
        <begin position="3"/>
        <end position="90"/>
    </location>
</feature>
<keyword evidence="4" id="KW-1185">Reference proteome</keyword>
<keyword evidence="3" id="KW-0282">Flagellum</keyword>
<comment type="caution">
    <text evidence="3">The sequence shown here is derived from an EMBL/GenBank/DDBJ whole genome shotgun (WGS) entry which is preliminary data.</text>
</comment>